<dbReference type="Proteomes" id="UP000789920">
    <property type="component" value="Unassembled WGS sequence"/>
</dbReference>
<feature type="non-terminal residue" evidence="1">
    <location>
        <position position="1"/>
    </location>
</feature>
<evidence type="ECO:0000313" key="1">
    <source>
        <dbReference type="EMBL" id="CAG8758146.1"/>
    </source>
</evidence>
<accession>A0ACA9QQ47</accession>
<sequence>DIYDKLISHYYGDNKDNNSISSYMWYSTGNDDCDDNDYLL</sequence>
<proteinExistence type="predicted"/>
<keyword evidence="2" id="KW-1185">Reference proteome</keyword>
<evidence type="ECO:0000313" key="2">
    <source>
        <dbReference type="Proteomes" id="UP000789920"/>
    </source>
</evidence>
<comment type="caution">
    <text evidence="1">The sequence shown here is derived from an EMBL/GenBank/DDBJ whole genome shotgun (WGS) entry which is preliminary data.</text>
</comment>
<protein>
    <submittedName>
        <fullName evidence="1">5525_t:CDS:1</fullName>
    </submittedName>
</protein>
<organism evidence="1 2">
    <name type="scientific">Racocetra persica</name>
    <dbReference type="NCBI Taxonomy" id="160502"/>
    <lineage>
        <taxon>Eukaryota</taxon>
        <taxon>Fungi</taxon>
        <taxon>Fungi incertae sedis</taxon>
        <taxon>Mucoromycota</taxon>
        <taxon>Glomeromycotina</taxon>
        <taxon>Glomeromycetes</taxon>
        <taxon>Diversisporales</taxon>
        <taxon>Gigasporaceae</taxon>
        <taxon>Racocetra</taxon>
    </lineage>
</organism>
<dbReference type="EMBL" id="CAJVQC010035099">
    <property type="protein sequence ID" value="CAG8758146.1"/>
    <property type="molecule type" value="Genomic_DNA"/>
</dbReference>
<reference evidence="1" key="1">
    <citation type="submission" date="2021-06" db="EMBL/GenBank/DDBJ databases">
        <authorList>
            <person name="Kallberg Y."/>
            <person name="Tangrot J."/>
            <person name="Rosling A."/>
        </authorList>
    </citation>
    <scope>NUCLEOTIDE SEQUENCE</scope>
    <source>
        <strain evidence="1">MA461A</strain>
    </source>
</reference>
<name>A0ACA9QQ47_9GLOM</name>
<gene>
    <name evidence="1" type="ORF">RPERSI_LOCUS14928</name>
</gene>